<organism evidence="2 3">
    <name type="scientific">Apiospora marii</name>
    <dbReference type="NCBI Taxonomy" id="335849"/>
    <lineage>
        <taxon>Eukaryota</taxon>
        <taxon>Fungi</taxon>
        <taxon>Dikarya</taxon>
        <taxon>Ascomycota</taxon>
        <taxon>Pezizomycotina</taxon>
        <taxon>Sordariomycetes</taxon>
        <taxon>Xylariomycetidae</taxon>
        <taxon>Amphisphaeriales</taxon>
        <taxon>Apiosporaceae</taxon>
        <taxon>Apiospora</taxon>
    </lineage>
</organism>
<comment type="caution">
    <text evidence="2">The sequence shown here is derived from an EMBL/GenBank/DDBJ whole genome shotgun (WGS) entry which is preliminary data.</text>
</comment>
<gene>
    <name evidence="2" type="ORF">PG991_000795</name>
</gene>
<sequence length="408" mass="47457">MVPSTVKPPLFESPYSTPAPVNATLYPFCKLPIELRTLVWSLSLQRQRFISVKLTRNSRPDTNKCQYEIKTQRQYRHSKLLRVNQESRRMALAFFTLRIPRGIPRGIPTGVPIYFCPDYDVLHIAQVSQTWHDLADFLPRLADDWDSRSRGVLQLAVGRGLVTLHGIFNPDIVARYRDIKDDHLEEAARRGLARAITRLQSVWIVNLEAADLRVMCSLTWRAAKCHHNRSVPIFSAVQPFERIPGTDPRPIEVDLGQAASFEDLGREVRRWRELEAALRIRRRENDPLDVRVLLADRGGTILPSGEERFFIADRETAQRHLERGKEEESWEKLRELFRWQFPPWGEYLSSQEEWEDLRGRLQDAVGFWLFRPEAFERPPLGGVGGRFKRVRDLREHPPELCVFDLGPQ</sequence>
<dbReference type="EMBL" id="JAQQWI010000002">
    <property type="protein sequence ID" value="KAK8037449.1"/>
    <property type="molecule type" value="Genomic_DNA"/>
</dbReference>
<dbReference type="InterPro" id="IPR045518">
    <property type="entry name" value="2EXR"/>
</dbReference>
<dbReference type="PANTHER" id="PTHR35910">
    <property type="entry name" value="2EXR DOMAIN-CONTAINING PROTEIN"/>
    <property type="match status" value="1"/>
</dbReference>
<evidence type="ECO:0000313" key="3">
    <source>
        <dbReference type="Proteomes" id="UP001396898"/>
    </source>
</evidence>
<keyword evidence="3" id="KW-1185">Reference proteome</keyword>
<accession>A0ABR1ST19</accession>
<evidence type="ECO:0000259" key="1">
    <source>
        <dbReference type="Pfam" id="PF20150"/>
    </source>
</evidence>
<reference evidence="2 3" key="1">
    <citation type="submission" date="2023-01" db="EMBL/GenBank/DDBJ databases">
        <title>Analysis of 21 Apiospora genomes using comparative genomics revels a genus with tremendous synthesis potential of carbohydrate active enzymes and secondary metabolites.</title>
        <authorList>
            <person name="Sorensen T."/>
        </authorList>
    </citation>
    <scope>NUCLEOTIDE SEQUENCE [LARGE SCALE GENOMIC DNA]</scope>
    <source>
        <strain evidence="2 3">CBS 20057</strain>
    </source>
</reference>
<feature type="domain" description="2EXR" evidence="1">
    <location>
        <begin position="27"/>
        <end position="122"/>
    </location>
</feature>
<name>A0ABR1ST19_9PEZI</name>
<evidence type="ECO:0000313" key="2">
    <source>
        <dbReference type="EMBL" id="KAK8037449.1"/>
    </source>
</evidence>
<dbReference type="Proteomes" id="UP001396898">
    <property type="component" value="Unassembled WGS sequence"/>
</dbReference>
<dbReference type="PANTHER" id="PTHR35910:SF1">
    <property type="entry name" value="2EXR DOMAIN-CONTAINING PROTEIN"/>
    <property type="match status" value="1"/>
</dbReference>
<dbReference type="Pfam" id="PF20150">
    <property type="entry name" value="2EXR"/>
    <property type="match status" value="1"/>
</dbReference>
<proteinExistence type="predicted"/>
<protein>
    <recommendedName>
        <fullName evidence="1">2EXR domain-containing protein</fullName>
    </recommendedName>
</protein>